<reference evidence="2" key="1">
    <citation type="submission" date="2022-11" db="UniProtKB">
        <authorList>
            <consortium name="WormBaseParasite"/>
        </authorList>
    </citation>
    <scope>IDENTIFICATION</scope>
</reference>
<proteinExistence type="predicted"/>
<name>A0AC34GP67_9BILA</name>
<evidence type="ECO:0000313" key="1">
    <source>
        <dbReference type="Proteomes" id="UP000887579"/>
    </source>
</evidence>
<dbReference type="Proteomes" id="UP000887579">
    <property type="component" value="Unplaced"/>
</dbReference>
<protein>
    <submittedName>
        <fullName evidence="2">GPS domain-containing protein</fullName>
    </submittedName>
</protein>
<dbReference type="WBParaSite" id="ES5_v2.g6169.t1">
    <property type="protein sequence ID" value="ES5_v2.g6169.t1"/>
    <property type="gene ID" value="ES5_v2.g6169"/>
</dbReference>
<sequence>MLFKNLLLLLTIVVPGIAQNSYTSLLIQGVRTMNADCANLLLSFKVQLRLDHRTNILDACENHTIIPQINMELNNISLCTNNNNSCSGITPTYTVPSASDIPWISLSYTFCNVTRLKTYFLWENDQFNVSTQRSNFVVSNSLGFISIRNCHAGYTLLTNFLFCIKETNDLDCNFQMSTHAPTTSATTPFPTRSTSNLPILTSTVSPFPNTSTSYFTSRNLTTMSPTTFSTTTSSVATTMPSTLHTTVRSTVTTTNSTTITSTTTTETNPTTTTNLATTDVTTIKPTSQSTSESSTYMTSTKNTATTLNTTIIASTTVTDTTTVTPTLSSTYVSTIISTNSRTSSTNTLPSSLTYPLSTPYPLSSPSTTTTTPSDSTSTKITSTTNSLPSTTLESTTPLISTSPTNNLTPSNSSPETSTLTTPQSTPFVPSQNPYDINCTNPDSDLDAIYCHVEATNYTASEISGIINNTINAVNITKLTPKEVFAVVGIFRRCSEINDLTHRAFTDMSRLVDEMLEAPSESYIQTHEVGIKTTQIILDSVNRVILNSPSDVSYLNGKNVALLGKVLNCGNNNKGDAGGLIDTGSGFDENDATTKTRASISIDGNVACAGQAHRVFYTIYRNSKFFIRTDPNQNANNYFYLNYAAAAIETTTTTQNSNKDTNQKCKPTVFGTDDSILSGTLITNNSTSAPSSASFIHSVAKEGINQNIVNIKFDKKHIGVFLHGKLGIRWWDIASNSWSSESCKVEEKDGFYISKCTHLTDFTLLVDGIQTDPILCNRVLEIVNYIVSIGSMFSLLILNVIYIIIL</sequence>
<evidence type="ECO:0000313" key="2">
    <source>
        <dbReference type="WBParaSite" id="ES5_v2.g6169.t1"/>
    </source>
</evidence>
<accession>A0AC34GP67</accession>
<organism evidence="1 2">
    <name type="scientific">Panagrolaimus sp. ES5</name>
    <dbReference type="NCBI Taxonomy" id="591445"/>
    <lineage>
        <taxon>Eukaryota</taxon>
        <taxon>Metazoa</taxon>
        <taxon>Ecdysozoa</taxon>
        <taxon>Nematoda</taxon>
        <taxon>Chromadorea</taxon>
        <taxon>Rhabditida</taxon>
        <taxon>Tylenchina</taxon>
        <taxon>Panagrolaimomorpha</taxon>
        <taxon>Panagrolaimoidea</taxon>
        <taxon>Panagrolaimidae</taxon>
        <taxon>Panagrolaimus</taxon>
    </lineage>
</organism>